<dbReference type="EMBL" id="BQNB010010377">
    <property type="protein sequence ID" value="GJS76464.1"/>
    <property type="molecule type" value="Genomic_DNA"/>
</dbReference>
<dbReference type="Proteomes" id="UP001151760">
    <property type="component" value="Unassembled WGS sequence"/>
</dbReference>
<keyword evidence="2" id="KW-1185">Reference proteome</keyword>
<accession>A0ABQ4YFC4</accession>
<comment type="caution">
    <text evidence="1">The sequence shown here is derived from an EMBL/GenBank/DDBJ whole genome shotgun (WGS) entry which is preliminary data.</text>
</comment>
<evidence type="ECO:0000313" key="2">
    <source>
        <dbReference type="Proteomes" id="UP001151760"/>
    </source>
</evidence>
<evidence type="ECO:0000313" key="1">
    <source>
        <dbReference type="EMBL" id="GJS76464.1"/>
    </source>
</evidence>
<reference evidence="1" key="1">
    <citation type="journal article" date="2022" name="Int. J. Mol. Sci.">
        <title>Draft Genome of Tanacetum Coccineum: Genomic Comparison of Closely Related Tanacetum-Family Plants.</title>
        <authorList>
            <person name="Yamashiro T."/>
            <person name="Shiraishi A."/>
            <person name="Nakayama K."/>
            <person name="Satake H."/>
        </authorList>
    </citation>
    <scope>NUCLEOTIDE SEQUENCE</scope>
</reference>
<organism evidence="1 2">
    <name type="scientific">Tanacetum coccineum</name>
    <dbReference type="NCBI Taxonomy" id="301880"/>
    <lineage>
        <taxon>Eukaryota</taxon>
        <taxon>Viridiplantae</taxon>
        <taxon>Streptophyta</taxon>
        <taxon>Embryophyta</taxon>
        <taxon>Tracheophyta</taxon>
        <taxon>Spermatophyta</taxon>
        <taxon>Magnoliopsida</taxon>
        <taxon>eudicotyledons</taxon>
        <taxon>Gunneridae</taxon>
        <taxon>Pentapetalae</taxon>
        <taxon>asterids</taxon>
        <taxon>campanulids</taxon>
        <taxon>Asterales</taxon>
        <taxon>Asteraceae</taxon>
        <taxon>Asteroideae</taxon>
        <taxon>Anthemideae</taxon>
        <taxon>Anthemidinae</taxon>
        <taxon>Tanacetum</taxon>
    </lineage>
</organism>
<name>A0ABQ4YFC4_9ASTR</name>
<gene>
    <name evidence="1" type="ORF">Tco_0726345</name>
</gene>
<evidence type="ECO:0008006" key="3">
    <source>
        <dbReference type="Google" id="ProtNLM"/>
    </source>
</evidence>
<protein>
    <recommendedName>
        <fullName evidence="3">Reverse transcriptase zinc-binding domain-containing protein</fullName>
    </recommendedName>
</protein>
<sequence>MELTCVLNVFERSYLKTQLGYLRLLLDGKNDDGFIKVKSLVVGNQLEDENFLISLWDGYDGTSVDLHVALLKNFVISTLNVQVWCHMRDVAGMSHVPPSLELILDYIIPIAKRRTSRSVISKLVLASSTYFIWQERNELLFKSHKRTAAQVIECIMSAVRLKLVSCRFKKSKAGLDLMKRWKIPEVLLI</sequence>
<proteinExistence type="predicted"/>
<reference evidence="1" key="2">
    <citation type="submission" date="2022-01" db="EMBL/GenBank/DDBJ databases">
        <authorList>
            <person name="Yamashiro T."/>
            <person name="Shiraishi A."/>
            <person name="Satake H."/>
            <person name="Nakayama K."/>
        </authorList>
    </citation>
    <scope>NUCLEOTIDE SEQUENCE</scope>
</reference>